<evidence type="ECO:0000313" key="4">
    <source>
        <dbReference type="Proteomes" id="UP001151760"/>
    </source>
</evidence>
<evidence type="ECO:0000256" key="2">
    <source>
        <dbReference type="SAM" id="SignalP"/>
    </source>
</evidence>
<proteinExistence type="predicted"/>
<dbReference type="Proteomes" id="UP001151760">
    <property type="component" value="Unassembled WGS sequence"/>
</dbReference>
<reference evidence="3" key="1">
    <citation type="journal article" date="2022" name="Int. J. Mol. Sci.">
        <title>Draft Genome of Tanacetum Coccineum: Genomic Comparison of Closely Related Tanacetum-Family Plants.</title>
        <authorList>
            <person name="Yamashiro T."/>
            <person name="Shiraishi A."/>
            <person name="Nakayama K."/>
            <person name="Satake H."/>
        </authorList>
    </citation>
    <scope>NUCLEOTIDE SEQUENCE</scope>
</reference>
<feature type="chain" id="PRO_5046065059" description="Secreted protein" evidence="2">
    <location>
        <begin position="35"/>
        <end position="83"/>
    </location>
</feature>
<keyword evidence="4" id="KW-1185">Reference proteome</keyword>
<organism evidence="3 4">
    <name type="scientific">Tanacetum coccineum</name>
    <dbReference type="NCBI Taxonomy" id="301880"/>
    <lineage>
        <taxon>Eukaryota</taxon>
        <taxon>Viridiplantae</taxon>
        <taxon>Streptophyta</taxon>
        <taxon>Embryophyta</taxon>
        <taxon>Tracheophyta</taxon>
        <taxon>Spermatophyta</taxon>
        <taxon>Magnoliopsida</taxon>
        <taxon>eudicotyledons</taxon>
        <taxon>Gunneridae</taxon>
        <taxon>Pentapetalae</taxon>
        <taxon>asterids</taxon>
        <taxon>campanulids</taxon>
        <taxon>Asterales</taxon>
        <taxon>Asteraceae</taxon>
        <taxon>Asteroideae</taxon>
        <taxon>Anthemideae</taxon>
        <taxon>Anthemidinae</taxon>
        <taxon>Tanacetum</taxon>
    </lineage>
</organism>
<evidence type="ECO:0008006" key="5">
    <source>
        <dbReference type="Google" id="ProtNLM"/>
    </source>
</evidence>
<keyword evidence="2" id="KW-0732">Signal</keyword>
<evidence type="ECO:0000256" key="1">
    <source>
        <dbReference type="SAM" id="MobiDB-lite"/>
    </source>
</evidence>
<feature type="signal peptide" evidence="2">
    <location>
        <begin position="1"/>
        <end position="34"/>
    </location>
</feature>
<reference evidence="3" key="2">
    <citation type="submission" date="2022-01" db="EMBL/GenBank/DDBJ databases">
        <authorList>
            <person name="Yamashiro T."/>
            <person name="Shiraishi A."/>
            <person name="Satake H."/>
            <person name="Nakayama K."/>
        </authorList>
    </citation>
    <scope>NUCLEOTIDE SEQUENCE</scope>
</reference>
<dbReference type="EMBL" id="BQNB010008777">
    <property type="protein sequence ID" value="GJS54161.1"/>
    <property type="molecule type" value="Genomic_DNA"/>
</dbReference>
<dbReference type="PROSITE" id="PS51257">
    <property type="entry name" value="PROKAR_LIPOPROTEIN"/>
    <property type="match status" value="1"/>
</dbReference>
<name>A0ABQ4WMP1_9ASTR</name>
<accession>A0ABQ4WMP1</accession>
<gene>
    <name evidence="3" type="ORF">Tco_0627523</name>
</gene>
<sequence length="83" mass="9339">MTLRNQFLPFEQWSVHPILHSSLVAVLTVCGCHGGDVVVVWCGGDDDDDGIVERISKKKMKNEAKTTKPDTEWKRQSQDKAQV</sequence>
<protein>
    <recommendedName>
        <fullName evidence="5">Secreted protein</fullName>
    </recommendedName>
</protein>
<comment type="caution">
    <text evidence="3">The sequence shown here is derived from an EMBL/GenBank/DDBJ whole genome shotgun (WGS) entry which is preliminary data.</text>
</comment>
<feature type="region of interest" description="Disordered" evidence="1">
    <location>
        <begin position="54"/>
        <end position="83"/>
    </location>
</feature>
<evidence type="ECO:0000313" key="3">
    <source>
        <dbReference type="EMBL" id="GJS54161.1"/>
    </source>
</evidence>